<dbReference type="Proteomes" id="UP000779070">
    <property type="component" value="Unassembled WGS sequence"/>
</dbReference>
<evidence type="ECO:0000256" key="1">
    <source>
        <dbReference type="SAM" id="SignalP"/>
    </source>
</evidence>
<reference evidence="2 3" key="1">
    <citation type="submission" date="2021-02" db="EMBL/GenBank/DDBJ databases">
        <title>Draft Genome Sequences of 5 Vibrio neptunius Strains Isolated From of Bivalve Hatcheries.</title>
        <authorList>
            <person name="Galvis F."/>
            <person name="Barja J.L."/>
            <person name="Lemos M.L."/>
            <person name="Balado M."/>
        </authorList>
    </citation>
    <scope>NUCLEOTIDE SEQUENCE [LARGE SCALE GENOMIC DNA]</scope>
    <source>
        <strain evidence="2 3">PP-145.98</strain>
    </source>
</reference>
<evidence type="ECO:0000313" key="2">
    <source>
        <dbReference type="EMBL" id="MBN3576743.1"/>
    </source>
</evidence>
<feature type="signal peptide" evidence="1">
    <location>
        <begin position="1"/>
        <end position="27"/>
    </location>
</feature>
<evidence type="ECO:0008006" key="4">
    <source>
        <dbReference type="Google" id="ProtNLM"/>
    </source>
</evidence>
<gene>
    <name evidence="2" type="ORF">JYA62_03570</name>
</gene>
<keyword evidence="1" id="KW-0732">Signal</keyword>
<protein>
    <recommendedName>
        <fullName evidence="4">Lipoprotein</fullName>
    </recommendedName>
</protein>
<proteinExistence type="predicted"/>
<dbReference type="PROSITE" id="PS51257">
    <property type="entry name" value="PROKAR_LIPOPROTEIN"/>
    <property type="match status" value="1"/>
</dbReference>
<dbReference type="EMBL" id="JAFHLB010000003">
    <property type="protein sequence ID" value="MBN3576743.1"/>
    <property type="molecule type" value="Genomic_DNA"/>
</dbReference>
<dbReference type="RefSeq" id="WP_206368955.1">
    <property type="nucleotide sequence ID" value="NZ_CAWPTM010000145.1"/>
</dbReference>
<organism evidence="2 3">
    <name type="scientific">Vibrio neptunius</name>
    <dbReference type="NCBI Taxonomy" id="170651"/>
    <lineage>
        <taxon>Bacteria</taxon>
        <taxon>Pseudomonadati</taxon>
        <taxon>Pseudomonadota</taxon>
        <taxon>Gammaproteobacteria</taxon>
        <taxon>Vibrionales</taxon>
        <taxon>Vibrionaceae</taxon>
        <taxon>Vibrio</taxon>
    </lineage>
</organism>
<feature type="chain" id="PRO_5045127951" description="Lipoprotein" evidence="1">
    <location>
        <begin position="28"/>
        <end position="119"/>
    </location>
</feature>
<evidence type="ECO:0000313" key="3">
    <source>
        <dbReference type="Proteomes" id="UP000779070"/>
    </source>
</evidence>
<accession>A0ABS3A0P0</accession>
<sequence>MFKWCANLLLVFSGLGLTACHSTSSNANEAGLVVPLESHKINADRIVFNAVSTGCSTGEDFKIRVDSEDAQQATISVVRIKLDHCKRMAAYEAFELPLLDSIKGKRISVNNPIGEAIRK</sequence>
<comment type="caution">
    <text evidence="2">The sequence shown here is derived from an EMBL/GenBank/DDBJ whole genome shotgun (WGS) entry which is preliminary data.</text>
</comment>
<keyword evidence="3" id="KW-1185">Reference proteome</keyword>
<name>A0ABS3A0P0_9VIBR</name>